<reference evidence="1" key="1">
    <citation type="submission" date="2020-11" db="EMBL/GenBank/DDBJ databases">
        <authorList>
            <person name="Tran Van P."/>
        </authorList>
    </citation>
    <scope>NUCLEOTIDE SEQUENCE</scope>
</reference>
<protein>
    <submittedName>
        <fullName evidence="1">Uncharacterized protein</fullName>
    </submittedName>
</protein>
<dbReference type="AlphaFoldDB" id="A0A7R8WCE5"/>
<evidence type="ECO:0000313" key="1">
    <source>
        <dbReference type="EMBL" id="CAD7228415.1"/>
    </source>
</evidence>
<organism evidence="1">
    <name type="scientific">Cyprideis torosa</name>
    <dbReference type="NCBI Taxonomy" id="163714"/>
    <lineage>
        <taxon>Eukaryota</taxon>
        <taxon>Metazoa</taxon>
        <taxon>Ecdysozoa</taxon>
        <taxon>Arthropoda</taxon>
        <taxon>Crustacea</taxon>
        <taxon>Oligostraca</taxon>
        <taxon>Ostracoda</taxon>
        <taxon>Podocopa</taxon>
        <taxon>Podocopida</taxon>
        <taxon>Cytherocopina</taxon>
        <taxon>Cytheroidea</taxon>
        <taxon>Cytherideidae</taxon>
        <taxon>Cyprideis</taxon>
    </lineage>
</organism>
<gene>
    <name evidence="1" type="ORF">CTOB1V02_LOCUS6298</name>
</gene>
<accession>A0A7R8WCE5</accession>
<proteinExistence type="predicted"/>
<sequence length="290" mass="34898">MAALVESSFYRPDENRSGQDLYYRALDFDDAKRYNSYKKRASFIASHFMKEPQQFMKEPQQFMKEPQQFMKEPQQFMKEPQQFMKEPQQFMKEPQQFMKEPQQFMKEPQQFMKEPQQFMKEPQQFMKEPQQFGKEPQELDKLDRSIQNQAIKDFYRQFQLQENAQEFKEAYTRFVFNRQQSQKDTIKDVVEATLLTDLIQQVIELAQSSVNWGDWGMFSEGPVEIPLSSSQDKNKEKENNVITIDSEFSRAHPEKLPASENYNYYKSGSYPPRSYFFPFFPKNYGYSKKF</sequence>
<name>A0A7R8WCE5_9CRUS</name>
<dbReference type="EMBL" id="OB661528">
    <property type="protein sequence ID" value="CAD7228415.1"/>
    <property type="molecule type" value="Genomic_DNA"/>
</dbReference>